<dbReference type="InterPro" id="IPR036390">
    <property type="entry name" value="WH_DNA-bd_sf"/>
</dbReference>
<dbReference type="Proteomes" id="UP000285120">
    <property type="component" value="Unassembled WGS sequence"/>
</dbReference>
<evidence type="ECO:0000313" key="1">
    <source>
        <dbReference type="EMBL" id="RKD73607.1"/>
    </source>
</evidence>
<protein>
    <submittedName>
        <fullName evidence="1">BadM/Rrf2 family transcriptional regulator</fullName>
    </submittedName>
</protein>
<dbReference type="Pfam" id="PF02082">
    <property type="entry name" value="Rrf2"/>
    <property type="match status" value="1"/>
</dbReference>
<keyword evidence="2" id="KW-1185">Reference proteome</keyword>
<dbReference type="InterPro" id="IPR036388">
    <property type="entry name" value="WH-like_DNA-bd_sf"/>
</dbReference>
<gene>
    <name evidence="1" type="ORF">ATL39_1909</name>
</gene>
<name>A0A419V505_9BACL</name>
<dbReference type="SUPFAM" id="SSF46785">
    <property type="entry name" value="Winged helix' DNA-binding domain"/>
    <property type="match status" value="1"/>
</dbReference>
<dbReference type="PROSITE" id="PS51197">
    <property type="entry name" value="HTH_RRF2_2"/>
    <property type="match status" value="1"/>
</dbReference>
<dbReference type="PANTHER" id="PTHR33221:SF15">
    <property type="entry name" value="HTH-TYPE TRANSCRIPTIONAL REGULATOR YWGB-RELATED"/>
    <property type="match status" value="1"/>
</dbReference>
<comment type="caution">
    <text evidence="1">The sequence shown here is derived from an EMBL/GenBank/DDBJ whole genome shotgun (WGS) entry which is preliminary data.</text>
</comment>
<proteinExistence type="predicted"/>
<organism evidence="1 2">
    <name type="scientific">Sinobaca qinghaiensis</name>
    <dbReference type="NCBI Taxonomy" id="342944"/>
    <lineage>
        <taxon>Bacteria</taxon>
        <taxon>Bacillati</taxon>
        <taxon>Bacillota</taxon>
        <taxon>Bacilli</taxon>
        <taxon>Bacillales</taxon>
        <taxon>Sporolactobacillaceae</taxon>
        <taxon>Sinobaca</taxon>
    </lineage>
</organism>
<reference evidence="1 2" key="1">
    <citation type="submission" date="2018-09" db="EMBL/GenBank/DDBJ databases">
        <title>Genomic Encyclopedia of Archaeal and Bacterial Type Strains, Phase II (KMG-II): from individual species to whole genera.</title>
        <authorList>
            <person name="Goeker M."/>
        </authorList>
    </citation>
    <scope>NUCLEOTIDE SEQUENCE [LARGE SCALE GENOMIC DNA]</scope>
    <source>
        <strain evidence="1 2">DSM 17008</strain>
    </source>
</reference>
<sequence>MKMKMGVEQAACILAMISTQEEHKLVSSDVISAKLQVSPSYLKKMLRKLVVHQLIVSVPGNQGGIKLTRPPNEITIYDVFVAIEESGPFIELNGLIPQAFPESEVAPQGEAMLKDIFAEAQENYFSTLRKVTVADVLKEIIGTAQFRVVDWNQKPERQEIQALRRKMQLGDEIE</sequence>
<evidence type="ECO:0000313" key="2">
    <source>
        <dbReference type="Proteomes" id="UP000285120"/>
    </source>
</evidence>
<dbReference type="EMBL" id="RAPK01000008">
    <property type="protein sequence ID" value="RKD73607.1"/>
    <property type="molecule type" value="Genomic_DNA"/>
</dbReference>
<dbReference type="InterPro" id="IPR000944">
    <property type="entry name" value="Tscrpt_reg_Rrf2"/>
</dbReference>
<accession>A0A419V505</accession>
<dbReference type="AlphaFoldDB" id="A0A419V505"/>
<dbReference type="GO" id="GO:0005829">
    <property type="term" value="C:cytosol"/>
    <property type="evidence" value="ECO:0007669"/>
    <property type="project" value="TreeGrafter"/>
</dbReference>
<dbReference type="Gene3D" id="1.10.10.10">
    <property type="entry name" value="Winged helix-like DNA-binding domain superfamily/Winged helix DNA-binding domain"/>
    <property type="match status" value="1"/>
</dbReference>
<dbReference type="PANTHER" id="PTHR33221">
    <property type="entry name" value="WINGED HELIX-TURN-HELIX TRANSCRIPTIONAL REGULATOR, RRF2 FAMILY"/>
    <property type="match status" value="1"/>
</dbReference>
<dbReference type="NCBIfam" id="TIGR00738">
    <property type="entry name" value="rrf2_super"/>
    <property type="match status" value="1"/>
</dbReference>
<dbReference type="GO" id="GO:0003700">
    <property type="term" value="F:DNA-binding transcription factor activity"/>
    <property type="evidence" value="ECO:0007669"/>
    <property type="project" value="TreeGrafter"/>
</dbReference>